<keyword evidence="1" id="KW-0732">Signal</keyword>
<feature type="signal peptide" evidence="1">
    <location>
        <begin position="1"/>
        <end position="26"/>
    </location>
</feature>
<name>A0A0A9HIE9_ARUDO</name>
<proteinExistence type="predicted"/>
<evidence type="ECO:0000256" key="1">
    <source>
        <dbReference type="SAM" id="SignalP"/>
    </source>
</evidence>
<sequence>MYHGGLSLLFLLNLCPLHCICTSSHAAVIASDPSYAAVIASDPSLPFGS</sequence>
<reference evidence="2" key="1">
    <citation type="submission" date="2014-09" db="EMBL/GenBank/DDBJ databases">
        <authorList>
            <person name="Magalhaes I.L.F."/>
            <person name="Oliveira U."/>
            <person name="Santos F.R."/>
            <person name="Vidigal T.H.D.A."/>
            <person name="Brescovit A.D."/>
            <person name="Santos A.J."/>
        </authorList>
    </citation>
    <scope>NUCLEOTIDE SEQUENCE</scope>
    <source>
        <tissue evidence="2">Shoot tissue taken approximately 20 cm above the soil surface</tissue>
    </source>
</reference>
<feature type="chain" id="PRO_5002048232" evidence="1">
    <location>
        <begin position="27"/>
        <end position="49"/>
    </location>
</feature>
<protein>
    <submittedName>
        <fullName evidence="2">Uncharacterized protein</fullName>
    </submittedName>
</protein>
<dbReference type="EMBL" id="GBRH01163295">
    <property type="protein sequence ID" value="JAE34601.1"/>
    <property type="molecule type" value="Transcribed_RNA"/>
</dbReference>
<accession>A0A0A9HIE9</accession>
<dbReference type="AlphaFoldDB" id="A0A0A9HIE9"/>
<organism evidence="2">
    <name type="scientific">Arundo donax</name>
    <name type="common">Giant reed</name>
    <name type="synonym">Donax arundinaceus</name>
    <dbReference type="NCBI Taxonomy" id="35708"/>
    <lineage>
        <taxon>Eukaryota</taxon>
        <taxon>Viridiplantae</taxon>
        <taxon>Streptophyta</taxon>
        <taxon>Embryophyta</taxon>
        <taxon>Tracheophyta</taxon>
        <taxon>Spermatophyta</taxon>
        <taxon>Magnoliopsida</taxon>
        <taxon>Liliopsida</taxon>
        <taxon>Poales</taxon>
        <taxon>Poaceae</taxon>
        <taxon>PACMAD clade</taxon>
        <taxon>Arundinoideae</taxon>
        <taxon>Arundineae</taxon>
        <taxon>Arundo</taxon>
    </lineage>
</organism>
<reference evidence="2" key="2">
    <citation type="journal article" date="2015" name="Data Brief">
        <title>Shoot transcriptome of the giant reed, Arundo donax.</title>
        <authorList>
            <person name="Barrero R.A."/>
            <person name="Guerrero F.D."/>
            <person name="Moolhuijzen P."/>
            <person name="Goolsby J.A."/>
            <person name="Tidwell J."/>
            <person name="Bellgard S.E."/>
            <person name="Bellgard M.I."/>
        </authorList>
    </citation>
    <scope>NUCLEOTIDE SEQUENCE</scope>
    <source>
        <tissue evidence="2">Shoot tissue taken approximately 20 cm above the soil surface</tissue>
    </source>
</reference>
<evidence type="ECO:0000313" key="2">
    <source>
        <dbReference type="EMBL" id="JAE34601.1"/>
    </source>
</evidence>